<comment type="subcellular location">
    <subcellularLocation>
        <location evidence="1">Cell inner membrane</location>
        <topology evidence="1">Multi-pass membrane protein</topology>
    </subcellularLocation>
</comment>
<keyword evidence="3" id="KW-0812">Transmembrane</keyword>
<feature type="transmembrane region" description="Helical" evidence="3">
    <location>
        <begin position="235"/>
        <end position="257"/>
    </location>
</feature>
<keyword evidence="3" id="KW-0472">Membrane</keyword>
<feature type="transmembrane region" description="Helical" evidence="3">
    <location>
        <begin position="57"/>
        <end position="77"/>
    </location>
</feature>
<dbReference type="InterPro" id="IPR011701">
    <property type="entry name" value="MFS"/>
</dbReference>
<reference evidence="4 5" key="1">
    <citation type="submission" date="2016-07" db="EMBL/GenBank/DDBJ databases">
        <title>Pervasive Adenine N6-methylation of Active Genes in Fungi.</title>
        <authorList>
            <consortium name="DOE Joint Genome Institute"/>
            <person name="Mondo S.J."/>
            <person name="Dannebaum R.O."/>
            <person name="Kuo R.C."/>
            <person name="Labutti K."/>
            <person name="Haridas S."/>
            <person name="Kuo A."/>
            <person name="Salamov A."/>
            <person name="Ahrendt S.R."/>
            <person name="Lipzen A."/>
            <person name="Sullivan W."/>
            <person name="Andreopoulos W.B."/>
            <person name="Clum A."/>
            <person name="Lindquist E."/>
            <person name="Daum C."/>
            <person name="Ramamoorthy G.K."/>
            <person name="Gryganskyi A."/>
            <person name="Culley D."/>
            <person name="Magnuson J.K."/>
            <person name="James T.Y."/>
            <person name="O'Malley M.A."/>
            <person name="Stajich J.E."/>
            <person name="Spatafora J.W."/>
            <person name="Visel A."/>
            <person name="Grigoriev I.V."/>
        </authorList>
    </citation>
    <scope>NUCLEOTIDE SEQUENCE [LARGE SCALE GENOMIC DNA]</scope>
    <source>
        <strain evidence="4 5">68-887.2</strain>
    </source>
</reference>
<feature type="transmembrane region" description="Helical" evidence="3">
    <location>
        <begin position="328"/>
        <end position="349"/>
    </location>
</feature>
<dbReference type="GO" id="GO:0022857">
    <property type="term" value="F:transmembrane transporter activity"/>
    <property type="evidence" value="ECO:0007669"/>
    <property type="project" value="InterPro"/>
</dbReference>
<dbReference type="Gene3D" id="1.20.1250.20">
    <property type="entry name" value="MFS general substrate transporter like domains"/>
    <property type="match status" value="2"/>
</dbReference>
<proteinExistence type="predicted"/>
<evidence type="ECO:0000313" key="5">
    <source>
        <dbReference type="Proteomes" id="UP000193986"/>
    </source>
</evidence>
<protein>
    <submittedName>
        <fullName evidence="4">Major facilitator superfamily domain-containing protein</fullName>
    </submittedName>
</protein>
<comment type="caution">
    <text evidence="4">The sequence shown here is derived from an EMBL/GenBank/DDBJ whole genome shotgun (WGS) entry which is preliminary data.</text>
</comment>
<dbReference type="Proteomes" id="UP000193986">
    <property type="component" value="Unassembled WGS sequence"/>
</dbReference>
<dbReference type="PANTHER" id="PTHR43702:SF3">
    <property type="entry name" value="PROTEIN TSGA"/>
    <property type="match status" value="1"/>
</dbReference>
<feature type="transmembrane region" description="Helical" evidence="3">
    <location>
        <begin position="182"/>
        <end position="202"/>
    </location>
</feature>
<accession>A0A1Y2BB15</accession>
<dbReference type="SUPFAM" id="SSF103473">
    <property type="entry name" value="MFS general substrate transporter"/>
    <property type="match status" value="1"/>
</dbReference>
<evidence type="ECO:0000256" key="1">
    <source>
        <dbReference type="ARBA" id="ARBA00004429"/>
    </source>
</evidence>
<evidence type="ECO:0000313" key="4">
    <source>
        <dbReference type="EMBL" id="ORY32003.1"/>
    </source>
</evidence>
<dbReference type="AlphaFoldDB" id="A0A1Y2BB15"/>
<keyword evidence="3" id="KW-1133">Transmembrane helix</keyword>
<dbReference type="STRING" id="71784.A0A1Y2BB15"/>
<feature type="transmembrane region" description="Helical" evidence="3">
    <location>
        <begin position="277"/>
        <end position="296"/>
    </location>
</feature>
<dbReference type="EMBL" id="MCFC01000012">
    <property type="protein sequence ID" value="ORY32003.1"/>
    <property type="molecule type" value="Genomic_DNA"/>
</dbReference>
<sequence>MAREATDFTRMSQRELYFSFSLVTSLFFLWGFSYGLLDVLNQHFLDIFNLTKTQTTLLQFAYFVAYLVVAPGAGAFMRRTSYKLGIHCGLGLFSIGAIMFWPAAHYGYYGMFVAFTFVTASGLATLEVAANSYITVLGTPKFSALRLTLAQGFNGIATVIGPIIAAHAFFNGANKYSLGTVQYVYLAMSLFGCVINVLVFFAKLPDVQQVVTVVSGVVGEEKATVKGLFRFRRTIFGFIAEFAYVGAQVAVASFAIFYITEQPGISPPISQATASNMFSGCQAVFTAGRFIGVLYLKYVDPAFALFASGLGLMLFSILTAVLPGKGGIACLYMIFFFESICYPVIFSVATADLGTYAKLGAGLIAAGVSGGACWPSMTGAVADRHSTHIAFFIPFMGYVPLAVYGLVMWVSRSRKYTGKITIWVSQAPLVVPDAVEKALGVPEGEDIEMPTIEENKEEVSHVEFR</sequence>
<name>A0A1Y2BB15_9TREE</name>
<feature type="transmembrane region" description="Helical" evidence="3">
    <location>
        <begin position="84"/>
        <end position="101"/>
    </location>
</feature>
<feature type="transmembrane region" description="Helical" evidence="3">
    <location>
        <begin position="356"/>
        <end position="377"/>
    </location>
</feature>
<evidence type="ECO:0000256" key="2">
    <source>
        <dbReference type="ARBA" id="ARBA00022475"/>
    </source>
</evidence>
<feature type="transmembrane region" description="Helical" evidence="3">
    <location>
        <begin position="303"/>
        <end position="322"/>
    </location>
</feature>
<keyword evidence="5" id="KW-1185">Reference proteome</keyword>
<gene>
    <name evidence="4" type="ORF">BCR39DRAFT_525163</name>
</gene>
<feature type="transmembrane region" description="Helical" evidence="3">
    <location>
        <begin position="107"/>
        <end position="126"/>
    </location>
</feature>
<dbReference type="InterPro" id="IPR050375">
    <property type="entry name" value="MFS_TsgA-like"/>
</dbReference>
<dbReference type="InterPro" id="IPR036259">
    <property type="entry name" value="MFS_trans_sf"/>
</dbReference>
<evidence type="ECO:0000256" key="3">
    <source>
        <dbReference type="SAM" id="Phobius"/>
    </source>
</evidence>
<dbReference type="PANTHER" id="PTHR43702">
    <property type="entry name" value="L-FUCOSE-PROTON SYMPORTER"/>
    <property type="match status" value="1"/>
</dbReference>
<dbReference type="GO" id="GO:0005886">
    <property type="term" value="C:plasma membrane"/>
    <property type="evidence" value="ECO:0007669"/>
    <property type="project" value="UniProtKB-SubCell"/>
</dbReference>
<feature type="transmembrane region" description="Helical" evidence="3">
    <location>
        <begin position="16"/>
        <end position="37"/>
    </location>
</feature>
<dbReference type="OrthoDB" id="546893at2759"/>
<dbReference type="Pfam" id="PF07690">
    <property type="entry name" value="MFS_1"/>
    <property type="match status" value="1"/>
</dbReference>
<feature type="transmembrane region" description="Helical" evidence="3">
    <location>
        <begin position="147"/>
        <end position="170"/>
    </location>
</feature>
<feature type="transmembrane region" description="Helical" evidence="3">
    <location>
        <begin position="389"/>
        <end position="410"/>
    </location>
</feature>
<keyword evidence="2" id="KW-1003">Cell membrane</keyword>
<dbReference type="InParanoid" id="A0A1Y2BB15"/>
<organism evidence="4 5">
    <name type="scientific">Naematelia encephala</name>
    <dbReference type="NCBI Taxonomy" id="71784"/>
    <lineage>
        <taxon>Eukaryota</taxon>
        <taxon>Fungi</taxon>
        <taxon>Dikarya</taxon>
        <taxon>Basidiomycota</taxon>
        <taxon>Agaricomycotina</taxon>
        <taxon>Tremellomycetes</taxon>
        <taxon>Tremellales</taxon>
        <taxon>Naemateliaceae</taxon>
        <taxon>Naematelia</taxon>
    </lineage>
</organism>